<sequence>MLEQSIYRDLRYGSYKIHVQDQHYLSLKSIIHLCESTSGLERVGVTKEYLLGITEIISDRVVYGDIREAYYPMDFDKVISGGVVECEKLSDNAELGGGVDSHAEAIEGLIAHISQVEVTVPEQTCDMKAVDTYSIKAHIKISEYASPVKHICLSEYLEPFKK</sequence>
<keyword evidence="2" id="KW-1185">Reference proteome</keyword>
<dbReference type="Proteomes" id="UP000812287">
    <property type="component" value="Unassembled WGS sequence"/>
</dbReference>
<comment type="caution">
    <text evidence="1">The sequence shown here is derived from an EMBL/GenBank/DDBJ whole genome shotgun (WGS) entry which is preliminary data.</text>
</comment>
<reference evidence="1" key="1">
    <citation type="submission" date="2020-11" db="EMBL/GenBank/DDBJ databases">
        <title>Adaptations for nitrogen fixation in a non-lichenized fungal sporocarp promotes dispersal by wood-feeding termites.</title>
        <authorList>
            <consortium name="DOE Joint Genome Institute"/>
            <person name="Koch R.A."/>
            <person name="Yoon G."/>
            <person name="Arayal U."/>
            <person name="Lail K."/>
            <person name="Amirebrahimi M."/>
            <person name="Labutti K."/>
            <person name="Lipzen A."/>
            <person name="Riley R."/>
            <person name="Barry K."/>
            <person name="Henrissat B."/>
            <person name="Grigoriev I.V."/>
            <person name="Herr J.R."/>
            <person name="Aime M.C."/>
        </authorList>
    </citation>
    <scope>NUCLEOTIDE SEQUENCE</scope>
    <source>
        <strain evidence="1">MCA 3950</strain>
    </source>
</reference>
<dbReference type="GeneID" id="66106896"/>
<accession>A0A9P7VG52</accession>
<protein>
    <submittedName>
        <fullName evidence="1">Uncharacterized protein</fullName>
    </submittedName>
</protein>
<organism evidence="1 2">
    <name type="scientific">Guyanagaster necrorhizus</name>
    <dbReference type="NCBI Taxonomy" id="856835"/>
    <lineage>
        <taxon>Eukaryota</taxon>
        <taxon>Fungi</taxon>
        <taxon>Dikarya</taxon>
        <taxon>Basidiomycota</taxon>
        <taxon>Agaricomycotina</taxon>
        <taxon>Agaricomycetes</taxon>
        <taxon>Agaricomycetidae</taxon>
        <taxon>Agaricales</taxon>
        <taxon>Marasmiineae</taxon>
        <taxon>Physalacriaceae</taxon>
        <taxon>Guyanagaster</taxon>
    </lineage>
</organism>
<dbReference type="EMBL" id="MU250579">
    <property type="protein sequence ID" value="KAG7439958.1"/>
    <property type="molecule type" value="Genomic_DNA"/>
</dbReference>
<evidence type="ECO:0000313" key="2">
    <source>
        <dbReference type="Proteomes" id="UP000812287"/>
    </source>
</evidence>
<evidence type="ECO:0000313" key="1">
    <source>
        <dbReference type="EMBL" id="KAG7439958.1"/>
    </source>
</evidence>
<proteinExistence type="predicted"/>
<name>A0A9P7VG52_9AGAR</name>
<dbReference type="RefSeq" id="XP_043033458.1">
    <property type="nucleotide sequence ID" value="XM_043184599.1"/>
</dbReference>
<gene>
    <name evidence="1" type="ORF">BT62DRAFT_924341</name>
</gene>
<dbReference type="AlphaFoldDB" id="A0A9P7VG52"/>